<evidence type="ECO:0000313" key="1">
    <source>
        <dbReference type="EMBL" id="MBW76369.1"/>
    </source>
</evidence>
<protein>
    <submittedName>
        <fullName evidence="1">Putative secreted protein</fullName>
    </submittedName>
</protein>
<proteinExistence type="predicted"/>
<name>A0A2M4DFU5_ANODA</name>
<sequence length="66" mass="7671">MKLLLFLATVFLEIMLLLLCVWLVRFGVPCVCVSWEGVDWLVYYIAPIKARGGIVVARAVDRRCWW</sequence>
<accession>A0A2M4DFU5</accession>
<reference evidence="1" key="1">
    <citation type="submission" date="2018-01" db="EMBL/GenBank/DDBJ databases">
        <title>An insight into the sialome of Amazonian anophelines.</title>
        <authorList>
            <person name="Ribeiro J.M."/>
            <person name="Scarpassa V."/>
            <person name="Calvo E."/>
        </authorList>
    </citation>
    <scope>NUCLEOTIDE SEQUENCE</scope>
</reference>
<dbReference type="AlphaFoldDB" id="A0A2M4DFU5"/>
<organism evidence="1">
    <name type="scientific">Anopheles darlingi</name>
    <name type="common">Mosquito</name>
    <dbReference type="NCBI Taxonomy" id="43151"/>
    <lineage>
        <taxon>Eukaryota</taxon>
        <taxon>Metazoa</taxon>
        <taxon>Ecdysozoa</taxon>
        <taxon>Arthropoda</taxon>
        <taxon>Hexapoda</taxon>
        <taxon>Insecta</taxon>
        <taxon>Pterygota</taxon>
        <taxon>Neoptera</taxon>
        <taxon>Endopterygota</taxon>
        <taxon>Diptera</taxon>
        <taxon>Nematocera</taxon>
        <taxon>Culicoidea</taxon>
        <taxon>Culicidae</taxon>
        <taxon>Anophelinae</taxon>
        <taxon>Anopheles</taxon>
    </lineage>
</organism>
<dbReference type="EMBL" id="GGFL01012191">
    <property type="protein sequence ID" value="MBW76369.1"/>
    <property type="molecule type" value="Transcribed_RNA"/>
</dbReference>